<keyword evidence="1" id="KW-0472">Membrane</keyword>
<dbReference type="AlphaFoldDB" id="A0A1W2BG27"/>
<dbReference type="OrthoDB" id="47603at2"/>
<dbReference type="Gene3D" id="2.60.320.10">
    <property type="entry name" value="N-utilization substance G protein NusG, insert domain"/>
    <property type="match status" value="1"/>
</dbReference>
<dbReference type="Proteomes" id="UP000192790">
    <property type="component" value="Unassembled WGS sequence"/>
</dbReference>
<dbReference type="Pfam" id="PF07009">
    <property type="entry name" value="NusG_II"/>
    <property type="match status" value="1"/>
</dbReference>
<dbReference type="RefSeq" id="WP_084234845.1">
    <property type="nucleotide sequence ID" value="NZ_FWXW01000005.1"/>
</dbReference>
<organism evidence="2 3">
    <name type="scientific">Papillibacter cinnamivorans DSM 12816</name>
    <dbReference type="NCBI Taxonomy" id="1122930"/>
    <lineage>
        <taxon>Bacteria</taxon>
        <taxon>Bacillati</taxon>
        <taxon>Bacillota</taxon>
        <taxon>Clostridia</taxon>
        <taxon>Eubacteriales</taxon>
        <taxon>Oscillospiraceae</taxon>
        <taxon>Papillibacter</taxon>
    </lineage>
</organism>
<gene>
    <name evidence="2" type="ORF">SAMN02745168_2176</name>
</gene>
<protein>
    <submittedName>
        <fullName evidence="2">Uncharacterized protein</fullName>
    </submittedName>
</protein>
<keyword evidence="3" id="KW-1185">Reference proteome</keyword>
<sequence>MKSPAGSALRPTRWDVVLAAAILLAAAVTGYLLYGNTGKSESLTAVVTRNGEEIARIPLDELEEPMELSVEGEYTNIIRAERGRVCIIDSTCPGRDCVHQGWISRPGQHLICLPNHVTVTIEGSSSSGVDAVSG</sequence>
<keyword evidence="1" id="KW-1133">Transmembrane helix</keyword>
<keyword evidence="1" id="KW-0812">Transmembrane</keyword>
<dbReference type="CDD" id="cd09846">
    <property type="entry name" value="DUF1312"/>
    <property type="match status" value="1"/>
</dbReference>
<evidence type="ECO:0000313" key="2">
    <source>
        <dbReference type="EMBL" id="SMC71811.1"/>
    </source>
</evidence>
<name>A0A1W2BG27_9FIRM</name>
<accession>A0A1W2BG27</accession>
<reference evidence="2 3" key="1">
    <citation type="submission" date="2017-04" db="EMBL/GenBank/DDBJ databases">
        <authorList>
            <person name="Afonso C.L."/>
            <person name="Miller P.J."/>
            <person name="Scott M.A."/>
            <person name="Spackman E."/>
            <person name="Goraichik I."/>
            <person name="Dimitrov K.M."/>
            <person name="Suarez D.L."/>
            <person name="Swayne D.E."/>
        </authorList>
    </citation>
    <scope>NUCLEOTIDE SEQUENCE [LARGE SCALE GENOMIC DNA]</scope>
    <source>
        <strain evidence="2 3">DSM 12816</strain>
    </source>
</reference>
<feature type="transmembrane region" description="Helical" evidence="1">
    <location>
        <begin position="16"/>
        <end position="34"/>
    </location>
</feature>
<evidence type="ECO:0000256" key="1">
    <source>
        <dbReference type="SAM" id="Phobius"/>
    </source>
</evidence>
<proteinExistence type="predicted"/>
<evidence type="ECO:0000313" key="3">
    <source>
        <dbReference type="Proteomes" id="UP000192790"/>
    </source>
</evidence>
<dbReference type="EMBL" id="FWXW01000005">
    <property type="protein sequence ID" value="SMC71811.1"/>
    <property type="molecule type" value="Genomic_DNA"/>
</dbReference>
<dbReference type="STRING" id="1122930.SAMN02745168_2176"/>
<dbReference type="InterPro" id="IPR038690">
    <property type="entry name" value="NusG_2_sf"/>
</dbReference>